<accession>A0AAD5TY01</accession>
<evidence type="ECO:0000313" key="2">
    <source>
        <dbReference type="EMBL" id="KAJ3210220.1"/>
    </source>
</evidence>
<keyword evidence="3" id="KW-1185">Reference proteome</keyword>
<dbReference type="AlphaFoldDB" id="A0AAD5TY01"/>
<reference evidence="2" key="1">
    <citation type="submission" date="2020-05" db="EMBL/GenBank/DDBJ databases">
        <title>Phylogenomic resolution of chytrid fungi.</title>
        <authorList>
            <person name="Stajich J.E."/>
            <person name="Amses K."/>
            <person name="Simmons R."/>
            <person name="Seto K."/>
            <person name="Myers J."/>
            <person name="Bonds A."/>
            <person name="Quandt C.A."/>
            <person name="Barry K."/>
            <person name="Liu P."/>
            <person name="Grigoriev I."/>
            <person name="Longcore J.E."/>
            <person name="James T.Y."/>
        </authorList>
    </citation>
    <scope>NUCLEOTIDE SEQUENCE</scope>
    <source>
        <strain evidence="2">JEL0476</strain>
    </source>
</reference>
<organism evidence="2 3">
    <name type="scientific">Clydaea vesicula</name>
    <dbReference type="NCBI Taxonomy" id="447962"/>
    <lineage>
        <taxon>Eukaryota</taxon>
        <taxon>Fungi</taxon>
        <taxon>Fungi incertae sedis</taxon>
        <taxon>Chytridiomycota</taxon>
        <taxon>Chytridiomycota incertae sedis</taxon>
        <taxon>Chytridiomycetes</taxon>
        <taxon>Lobulomycetales</taxon>
        <taxon>Lobulomycetaceae</taxon>
        <taxon>Clydaea</taxon>
    </lineage>
</organism>
<gene>
    <name evidence="2" type="ORF">HK099_008347</name>
</gene>
<evidence type="ECO:0000256" key="1">
    <source>
        <dbReference type="SAM" id="Phobius"/>
    </source>
</evidence>
<dbReference type="EMBL" id="JADGJW010000902">
    <property type="protein sequence ID" value="KAJ3210220.1"/>
    <property type="molecule type" value="Genomic_DNA"/>
</dbReference>
<keyword evidence="1" id="KW-1133">Transmembrane helix</keyword>
<proteinExistence type="predicted"/>
<feature type="transmembrane region" description="Helical" evidence="1">
    <location>
        <begin position="12"/>
        <end position="34"/>
    </location>
</feature>
<feature type="transmembrane region" description="Helical" evidence="1">
    <location>
        <begin position="54"/>
        <end position="77"/>
    </location>
</feature>
<protein>
    <submittedName>
        <fullName evidence="2">Uncharacterized protein</fullName>
    </submittedName>
</protein>
<evidence type="ECO:0000313" key="3">
    <source>
        <dbReference type="Proteomes" id="UP001211065"/>
    </source>
</evidence>
<name>A0AAD5TY01_9FUNG</name>
<feature type="transmembrane region" description="Helical" evidence="1">
    <location>
        <begin position="148"/>
        <end position="167"/>
    </location>
</feature>
<sequence length="234" mass="26668">MIVHTLKEYPKFLDHIALTISFLLNSVVMAPILFDYICYLTDANWTSDNGIGLCLLQVFAIPIFETLLGLSVAIILMKVRKISNNFKKAKKGRLVNDLKIRRVETKCKTFFVNFLLIVWVSGFANVLAQGNWVLYTFSADENVNKNYYAIFNSLGNLLVGVEFLFYYKFMEKLTALILIGSGQIPVTKNCKTNEKVNDISQLSSVSWNTESVSFLPNDSLSIYDFYARDSHPKR</sequence>
<comment type="caution">
    <text evidence="2">The sequence shown here is derived from an EMBL/GenBank/DDBJ whole genome shotgun (WGS) entry which is preliminary data.</text>
</comment>
<feature type="transmembrane region" description="Helical" evidence="1">
    <location>
        <begin position="110"/>
        <end position="128"/>
    </location>
</feature>
<keyword evidence="1" id="KW-0472">Membrane</keyword>
<dbReference type="Proteomes" id="UP001211065">
    <property type="component" value="Unassembled WGS sequence"/>
</dbReference>
<keyword evidence="1" id="KW-0812">Transmembrane</keyword>